<dbReference type="Proteomes" id="UP001479933">
    <property type="component" value="Chromosome"/>
</dbReference>
<feature type="region of interest" description="Disordered" evidence="1">
    <location>
        <begin position="49"/>
        <end position="115"/>
    </location>
</feature>
<proteinExistence type="predicted"/>
<dbReference type="EMBL" id="CP136137">
    <property type="protein sequence ID" value="WYY06520.1"/>
    <property type="molecule type" value="Genomic_DNA"/>
</dbReference>
<protein>
    <recommendedName>
        <fullName evidence="5">Lipoprotein</fullName>
    </recommendedName>
</protein>
<evidence type="ECO:0000313" key="3">
    <source>
        <dbReference type="EMBL" id="WYY06520.1"/>
    </source>
</evidence>
<organism evidence="3 4">
    <name type="scientific">Gordonia hydrophobica</name>
    <dbReference type="NCBI Taxonomy" id="40516"/>
    <lineage>
        <taxon>Bacteria</taxon>
        <taxon>Bacillati</taxon>
        <taxon>Actinomycetota</taxon>
        <taxon>Actinomycetes</taxon>
        <taxon>Mycobacteriales</taxon>
        <taxon>Gordoniaceae</taxon>
        <taxon>Gordonia</taxon>
    </lineage>
</organism>
<accession>A0ABZ2TYX8</accession>
<dbReference type="RefSeq" id="WP_066162881.1">
    <property type="nucleotide sequence ID" value="NZ_CP136137.1"/>
</dbReference>
<name>A0ABZ2TYX8_9ACTN</name>
<evidence type="ECO:0000256" key="2">
    <source>
        <dbReference type="SAM" id="SignalP"/>
    </source>
</evidence>
<keyword evidence="4" id="KW-1185">Reference proteome</keyword>
<feature type="compositionally biased region" description="Low complexity" evidence="1">
    <location>
        <begin position="87"/>
        <end position="101"/>
    </location>
</feature>
<dbReference type="InterPro" id="IPR006311">
    <property type="entry name" value="TAT_signal"/>
</dbReference>
<evidence type="ECO:0000313" key="4">
    <source>
        <dbReference type="Proteomes" id="UP001479933"/>
    </source>
</evidence>
<evidence type="ECO:0000256" key="1">
    <source>
        <dbReference type="SAM" id="MobiDB-lite"/>
    </source>
</evidence>
<dbReference type="PROSITE" id="PS51318">
    <property type="entry name" value="TAT"/>
    <property type="match status" value="1"/>
</dbReference>
<reference evidence="3 4" key="1">
    <citation type="journal article" date="2023" name="Virus Evol.">
        <title>Computational host range prediction-The good, the bad, and the ugly.</title>
        <authorList>
            <person name="Howell A.A."/>
            <person name="Versoza C.J."/>
            <person name="Pfeifer S.P."/>
        </authorList>
    </citation>
    <scope>NUCLEOTIDE SEQUENCE [LARGE SCALE GENOMIC DNA]</scope>
    <source>
        <strain evidence="3 4">1610/1b</strain>
    </source>
</reference>
<keyword evidence="2" id="KW-0732">Signal</keyword>
<evidence type="ECO:0008006" key="5">
    <source>
        <dbReference type="Google" id="ProtNLM"/>
    </source>
</evidence>
<feature type="chain" id="PRO_5046803115" description="Lipoprotein" evidence="2">
    <location>
        <begin position="36"/>
        <end position="327"/>
    </location>
</feature>
<sequence length="327" mass="33602">MTVSSLPSTPSGMCRRAVVAAAAAAVVAAGLTACSADEPVDDGPCAATAASKDDGARSINLPSPEVTVLSPGDGAPQPLTVAPDTDSSQSVTLETSSTESSIAPSAPNAEQNQIQNTEQQLVTPITARTVCDDPTSLEFSIGAPTSKDTDLAPLLTDLDTSTGGLSYGPGMAPTRLRLKPTDAAGSPARSALEQSLIGALDYAIPLPTTPVATGATWRAVRRVTGSATVTQTMTVTLVSRTADVLELDVAIDEEPVNSVFAIPGSDATLHIARFSMSGKGSFTVDLRRLLPTSGTLTMQGGRELLGDDPNRPILQKNGFTLAWKKSE</sequence>
<feature type="signal peptide" evidence="2">
    <location>
        <begin position="1"/>
        <end position="35"/>
    </location>
</feature>
<gene>
    <name evidence="3" type="ORF">RVF87_15800</name>
</gene>